<protein>
    <recommendedName>
        <fullName evidence="4">Motility protein</fullName>
    </recommendedName>
</protein>
<sequence length="63" mass="6520">MDMHGPSAVGSQTSAQLVKALLQNPQQKQTELATKLAKVSLEQKLSSASNGQEGVGGNLDVTV</sequence>
<organism evidence="2 3">
    <name type="scientific">Handelsmanbacteria sp. (strain RIFCSPLOWO2_12_FULL_64_10)</name>
    <dbReference type="NCBI Taxonomy" id="1817868"/>
    <lineage>
        <taxon>Bacteria</taxon>
        <taxon>Candidatus Handelsmaniibacteriota</taxon>
    </lineage>
</organism>
<gene>
    <name evidence="2" type="ORF">A3F84_22495</name>
</gene>
<feature type="region of interest" description="Disordered" evidence="1">
    <location>
        <begin position="43"/>
        <end position="63"/>
    </location>
</feature>
<reference evidence="2 3" key="1">
    <citation type="journal article" date="2016" name="Nat. Commun.">
        <title>Thousands of microbial genomes shed light on interconnected biogeochemical processes in an aquifer system.</title>
        <authorList>
            <person name="Anantharaman K."/>
            <person name="Brown C.T."/>
            <person name="Hug L.A."/>
            <person name="Sharon I."/>
            <person name="Castelle C.J."/>
            <person name="Probst A.J."/>
            <person name="Thomas B.C."/>
            <person name="Singh A."/>
            <person name="Wilkins M.J."/>
            <person name="Karaoz U."/>
            <person name="Brodie E.L."/>
            <person name="Williams K.H."/>
            <person name="Hubbard S.S."/>
            <person name="Banfield J.F."/>
        </authorList>
    </citation>
    <scope>NUCLEOTIDE SEQUENCE [LARGE SCALE GENOMIC DNA]</scope>
    <source>
        <strain evidence="3">RIFCSPLOWO2_12_FULL_64_10</strain>
    </source>
</reference>
<comment type="caution">
    <text evidence="2">The sequence shown here is derived from an EMBL/GenBank/DDBJ whole genome shotgun (WGS) entry which is preliminary data.</text>
</comment>
<dbReference type="EMBL" id="MFKF01000259">
    <property type="protein sequence ID" value="OGG48049.1"/>
    <property type="molecule type" value="Genomic_DNA"/>
</dbReference>
<accession>A0A1F6CFT5</accession>
<evidence type="ECO:0000313" key="2">
    <source>
        <dbReference type="EMBL" id="OGG48049.1"/>
    </source>
</evidence>
<dbReference type="Proteomes" id="UP000178606">
    <property type="component" value="Unassembled WGS sequence"/>
</dbReference>
<evidence type="ECO:0008006" key="4">
    <source>
        <dbReference type="Google" id="ProtNLM"/>
    </source>
</evidence>
<evidence type="ECO:0000313" key="3">
    <source>
        <dbReference type="Proteomes" id="UP000178606"/>
    </source>
</evidence>
<name>A0A1F6CFT5_HANXR</name>
<proteinExistence type="predicted"/>
<dbReference type="AlphaFoldDB" id="A0A1F6CFT5"/>
<evidence type="ECO:0000256" key="1">
    <source>
        <dbReference type="SAM" id="MobiDB-lite"/>
    </source>
</evidence>
<feature type="compositionally biased region" description="Polar residues" evidence="1">
    <location>
        <begin position="43"/>
        <end position="52"/>
    </location>
</feature>